<reference evidence="5 6" key="1">
    <citation type="journal article" date="2016" name="Front. Microbiol.">
        <title>Genomic Resource of Rice Seed Associated Bacteria.</title>
        <authorList>
            <person name="Midha S."/>
            <person name="Bansal K."/>
            <person name="Sharma S."/>
            <person name="Kumar N."/>
            <person name="Patil P.P."/>
            <person name="Chaudhry V."/>
            <person name="Patil P.B."/>
        </authorList>
    </citation>
    <scope>NUCLEOTIDE SEQUENCE [LARGE SCALE GENOMIC DNA]</scope>
    <source>
        <strain evidence="5 6">NS359</strain>
    </source>
</reference>
<dbReference type="GO" id="GO:1901137">
    <property type="term" value="P:carbohydrate derivative biosynthetic process"/>
    <property type="evidence" value="ECO:0007669"/>
    <property type="project" value="UniProtKB-ARBA"/>
</dbReference>
<keyword evidence="3" id="KW-0808">Transferase</keyword>
<dbReference type="Proteomes" id="UP000072763">
    <property type="component" value="Unassembled WGS sequence"/>
</dbReference>
<dbReference type="Gene3D" id="3.40.50.2000">
    <property type="entry name" value="Glycogen Phosphorylase B"/>
    <property type="match status" value="2"/>
</dbReference>
<protein>
    <recommendedName>
        <fullName evidence="1">D-inositol 3-phosphate glycosyltransferase</fullName>
    </recommendedName>
</protein>
<dbReference type="STRING" id="465820.NS263_00370"/>
<dbReference type="Pfam" id="PF13439">
    <property type="entry name" value="Glyco_transf_4"/>
    <property type="match status" value="1"/>
</dbReference>
<evidence type="ECO:0000256" key="3">
    <source>
        <dbReference type="ARBA" id="ARBA00022679"/>
    </source>
</evidence>
<feature type="domain" description="Glycosyltransferase subfamily 4-like N-terminal" evidence="4">
    <location>
        <begin position="15"/>
        <end position="219"/>
    </location>
</feature>
<gene>
    <name evidence="5" type="ORF">NS359_04810</name>
</gene>
<name>A0A147DSE4_9MICO</name>
<evidence type="ECO:0000256" key="2">
    <source>
        <dbReference type="ARBA" id="ARBA00022676"/>
    </source>
</evidence>
<dbReference type="PANTHER" id="PTHR45947">
    <property type="entry name" value="SULFOQUINOVOSYL TRANSFERASE SQD2"/>
    <property type="match status" value="1"/>
</dbReference>
<evidence type="ECO:0000259" key="4">
    <source>
        <dbReference type="Pfam" id="PF13439"/>
    </source>
</evidence>
<comment type="caution">
    <text evidence="5">The sequence shown here is derived from an EMBL/GenBank/DDBJ whole genome shotgun (WGS) entry which is preliminary data.</text>
</comment>
<dbReference type="Pfam" id="PF13692">
    <property type="entry name" value="Glyco_trans_1_4"/>
    <property type="match status" value="1"/>
</dbReference>
<dbReference type="PANTHER" id="PTHR45947:SF3">
    <property type="entry name" value="SULFOQUINOVOSYL TRANSFERASE SQD2"/>
    <property type="match status" value="1"/>
</dbReference>
<proteinExistence type="predicted"/>
<organism evidence="5 6">
    <name type="scientific">Curtobacterium oceanosedimentum</name>
    <dbReference type="NCBI Taxonomy" id="465820"/>
    <lineage>
        <taxon>Bacteria</taxon>
        <taxon>Bacillati</taxon>
        <taxon>Actinomycetota</taxon>
        <taxon>Actinomycetes</taxon>
        <taxon>Micrococcales</taxon>
        <taxon>Microbacteriaceae</taxon>
        <taxon>Curtobacterium</taxon>
    </lineage>
</organism>
<dbReference type="AlphaFoldDB" id="A0A147DSE4"/>
<dbReference type="GO" id="GO:0016757">
    <property type="term" value="F:glycosyltransferase activity"/>
    <property type="evidence" value="ECO:0007669"/>
    <property type="project" value="UniProtKB-KW"/>
</dbReference>
<keyword evidence="2" id="KW-0328">Glycosyltransferase</keyword>
<dbReference type="RefSeq" id="WP_058749203.1">
    <property type="nucleotide sequence ID" value="NZ_LDRC01000022.1"/>
</dbReference>
<dbReference type="SUPFAM" id="SSF53756">
    <property type="entry name" value="UDP-Glycosyltransferase/glycogen phosphorylase"/>
    <property type="match status" value="1"/>
</dbReference>
<dbReference type="EMBL" id="LDRC01000022">
    <property type="protein sequence ID" value="KTR52813.1"/>
    <property type="molecule type" value="Genomic_DNA"/>
</dbReference>
<dbReference type="OrthoDB" id="9802525at2"/>
<evidence type="ECO:0000313" key="5">
    <source>
        <dbReference type="EMBL" id="KTR52813.1"/>
    </source>
</evidence>
<dbReference type="PATRIC" id="fig|465820.4.peg.1005"/>
<dbReference type="InterPro" id="IPR050194">
    <property type="entry name" value="Glycosyltransferase_grp1"/>
</dbReference>
<evidence type="ECO:0000256" key="1">
    <source>
        <dbReference type="ARBA" id="ARBA00021292"/>
    </source>
</evidence>
<dbReference type="InterPro" id="IPR028098">
    <property type="entry name" value="Glyco_trans_4-like_N"/>
</dbReference>
<sequence>MRIALVTDYYLPTLGGVQTAVRSLAEALVTAGHEVTVFCPDDPAGPAHTSGGAAAPAVVGLPVAPVFRPDGYPFAWSPRRVRAVLRREFAARGTDVVHTHSEMFAALGGLRAAQDLGIPVVHTMHGRIDVYTRNVLPVPAVTTALLAFLHATQVSRRGVHVAADAPYTRTRTARRMWRVMLAQSRASDHVVVPSRHFADKLVDRGVRTPVSVVSNGIEPAVLDTIGPASVRTRAVDEPLRVLWVGRLSPEKRPGVLVEAARSFPPGTVVDVLGDGVARTAVARSAVGTPVRLHGSTPHDEVLAAMRRAHVLVSSSVDFDNQPMVMLEAVATGLPVVHCDPDLAEVVPEGGGFTTPTPDAAGIATVVRRVHEEPALLERASAALVAARGRVEQRVDGLVAVYERVLRPSRTR</sequence>
<evidence type="ECO:0000313" key="6">
    <source>
        <dbReference type="Proteomes" id="UP000072763"/>
    </source>
</evidence>
<accession>A0A147DSE4</accession>